<name>A0A0A1GR95_9LACO</name>
<dbReference type="EMBL" id="AP014680">
    <property type="protein sequence ID" value="BAP84822.1"/>
    <property type="molecule type" value="Genomic_DNA"/>
</dbReference>
<protein>
    <submittedName>
        <fullName evidence="4">Polysaccharide biosynthesis protein</fullName>
    </submittedName>
</protein>
<reference evidence="4 5" key="1">
    <citation type="submission" date="2014-11" db="EMBL/GenBank/DDBJ databases">
        <title>Complete genome sequence and analysis of Lactobacillus hokkaidonensis LOOC260T.</title>
        <authorList>
            <person name="Tanizawa Y."/>
            <person name="Tohno M."/>
            <person name="Kaminuma E."/>
            <person name="Nakamura Y."/>
            <person name="Arita M."/>
        </authorList>
    </citation>
    <scope>NUCLEOTIDE SEQUENCE [LARGE SCALE GENOMIC DNA]</scope>
    <source>
        <strain evidence="4 5">LOOC260</strain>
    </source>
</reference>
<keyword evidence="1" id="KW-0328">Glycosyltransferase</keyword>
<keyword evidence="2" id="KW-0808">Transferase</keyword>
<accession>A0A0A1GR95</accession>
<dbReference type="PANTHER" id="PTHR22916">
    <property type="entry name" value="GLYCOSYLTRANSFERASE"/>
    <property type="match status" value="1"/>
</dbReference>
<dbReference type="KEGG" id="lho:LOOC260_102440"/>
<evidence type="ECO:0000313" key="5">
    <source>
        <dbReference type="Proteomes" id="UP000031620"/>
    </source>
</evidence>
<dbReference type="RefSeq" id="WP_041092332.1">
    <property type="nucleotide sequence ID" value="NZ_AP014680.1"/>
</dbReference>
<evidence type="ECO:0000313" key="4">
    <source>
        <dbReference type="EMBL" id="BAP84822.1"/>
    </source>
</evidence>
<evidence type="ECO:0000259" key="3">
    <source>
        <dbReference type="Pfam" id="PF00535"/>
    </source>
</evidence>
<dbReference type="Pfam" id="PF00535">
    <property type="entry name" value="Glycos_transf_2"/>
    <property type="match status" value="1"/>
</dbReference>
<dbReference type="CDD" id="cd00761">
    <property type="entry name" value="Glyco_tranf_GTA_type"/>
    <property type="match status" value="1"/>
</dbReference>
<gene>
    <name evidence="4" type="ORF">LOOC260_102440</name>
</gene>
<dbReference type="STRING" id="1291742.LOOC260_102440"/>
<dbReference type="PANTHER" id="PTHR22916:SF51">
    <property type="entry name" value="GLYCOSYLTRANSFERASE EPSH-RELATED"/>
    <property type="match status" value="1"/>
</dbReference>
<dbReference type="InterPro" id="IPR029044">
    <property type="entry name" value="Nucleotide-diphossugar_trans"/>
</dbReference>
<dbReference type="HOGENOM" id="CLU_025996_25_0_9"/>
<sequence length="322" mass="36879">MKNNLLSIVIPAYNVDNYLENSVKSLGNFLFDTRVEIIILNDGSTDRTLKIANHLKNIYCNITVIDKKNGGLSDTRNLGNSIATGKYIYFFDADDYLNDDKISDVLDLLENKDLDLLCFGYSKVSEAGDMLSKHTLNSDIFIKNLSSLEFIKLLLSGGNEPIAGYLPTKIIKHSLVKQMKFMQMNYEDMPFVLEFVLKYSGLKIVYMDSVVYNYVQRNKSITHSSSEKNMIDKLFSLQLVRKLIAEYRLPNDIIVLNNKRSVVAALWASSINKRRLNSAAVAIAANKQFNFTFLFSEPCSNLYLKIKMLYYFFYNKNIIRSN</sequence>
<feature type="domain" description="Glycosyltransferase 2-like" evidence="3">
    <location>
        <begin position="7"/>
        <end position="136"/>
    </location>
</feature>
<dbReference type="AlphaFoldDB" id="A0A0A1GR95"/>
<dbReference type="Gene3D" id="3.90.550.10">
    <property type="entry name" value="Spore Coat Polysaccharide Biosynthesis Protein SpsA, Chain A"/>
    <property type="match status" value="1"/>
</dbReference>
<evidence type="ECO:0000256" key="1">
    <source>
        <dbReference type="ARBA" id="ARBA00022676"/>
    </source>
</evidence>
<proteinExistence type="predicted"/>
<dbReference type="InterPro" id="IPR001173">
    <property type="entry name" value="Glyco_trans_2-like"/>
</dbReference>
<dbReference type="SUPFAM" id="SSF53448">
    <property type="entry name" value="Nucleotide-diphospho-sugar transferases"/>
    <property type="match status" value="1"/>
</dbReference>
<dbReference type="Proteomes" id="UP000031620">
    <property type="component" value="Chromosome"/>
</dbReference>
<organism evidence="4 5">
    <name type="scientific">Paucilactobacillus hokkaidonensis JCM 18461</name>
    <dbReference type="NCBI Taxonomy" id="1291742"/>
    <lineage>
        <taxon>Bacteria</taxon>
        <taxon>Bacillati</taxon>
        <taxon>Bacillota</taxon>
        <taxon>Bacilli</taxon>
        <taxon>Lactobacillales</taxon>
        <taxon>Lactobacillaceae</taxon>
        <taxon>Paucilactobacillus</taxon>
    </lineage>
</organism>
<dbReference type="GO" id="GO:0016757">
    <property type="term" value="F:glycosyltransferase activity"/>
    <property type="evidence" value="ECO:0007669"/>
    <property type="project" value="UniProtKB-KW"/>
</dbReference>
<evidence type="ECO:0000256" key="2">
    <source>
        <dbReference type="ARBA" id="ARBA00022679"/>
    </source>
</evidence>